<proteinExistence type="predicted"/>
<keyword evidence="2" id="KW-1185">Reference proteome</keyword>
<reference evidence="1 2" key="1">
    <citation type="submission" date="2023-02" db="EMBL/GenBank/DDBJ databases">
        <title>LHISI_Scaffold_Assembly.</title>
        <authorList>
            <person name="Stuart O.P."/>
            <person name="Cleave R."/>
            <person name="Magrath M.J.L."/>
            <person name="Mikheyev A.S."/>
        </authorList>
    </citation>
    <scope>NUCLEOTIDE SEQUENCE [LARGE SCALE GENOMIC DNA]</scope>
    <source>
        <strain evidence="1">Daus_M_001</strain>
        <tissue evidence="1">Leg muscle</tissue>
    </source>
</reference>
<organism evidence="1 2">
    <name type="scientific">Dryococelus australis</name>
    <dbReference type="NCBI Taxonomy" id="614101"/>
    <lineage>
        <taxon>Eukaryota</taxon>
        <taxon>Metazoa</taxon>
        <taxon>Ecdysozoa</taxon>
        <taxon>Arthropoda</taxon>
        <taxon>Hexapoda</taxon>
        <taxon>Insecta</taxon>
        <taxon>Pterygota</taxon>
        <taxon>Neoptera</taxon>
        <taxon>Polyneoptera</taxon>
        <taxon>Phasmatodea</taxon>
        <taxon>Verophasmatodea</taxon>
        <taxon>Anareolatae</taxon>
        <taxon>Phasmatidae</taxon>
        <taxon>Eurycanthinae</taxon>
        <taxon>Dryococelus</taxon>
    </lineage>
</organism>
<dbReference type="EMBL" id="JARBHB010000016">
    <property type="protein sequence ID" value="KAJ8866749.1"/>
    <property type="molecule type" value="Genomic_DNA"/>
</dbReference>
<accession>A0ABQ9G2Q0</accession>
<gene>
    <name evidence="1" type="ORF">PR048_032610</name>
</gene>
<evidence type="ECO:0000313" key="1">
    <source>
        <dbReference type="EMBL" id="KAJ8866749.1"/>
    </source>
</evidence>
<sequence>MHAAGTGHEVDLVTLVADRRLLRHITGDTCPVRRSYNWLSPTDPSRHSLIKMGKPLRVIEESIKQWRKLEIPEKTHRSTASSGTILTCRPNNLTRIPLANRSATMDVPFPLLLHSRRCTILAYFTLISSHDLDVKSRPYLFTHSWLHMAEEYTNAHTSRSQAGLPKVLSYPWRATVAEWLACSPSHQGDTSSVPGAAHSGFSHVGIVPDDAVGRRVFSGISPRTISFRRCSIPQSPSSALKTSMLKAVQISSLTRYSRCDFCTPRLTTLVVTSDFPEALLKFNFQHIPSPHARKTNYVVLKHKPKGHRSEVVRTQCLSMLQPFQIRCIARPLPLRERAMTRMCLVGMQPGRRYITSDNHLMARDVYSASSLPSQPTGTTAVLQRDAALPNWKRLYCITKERDRQRVREQLLVQWMLLPASSRRKQQIPRTRDKFLGLATLCISNKGCSLCVQPI</sequence>
<dbReference type="Proteomes" id="UP001159363">
    <property type="component" value="Chromosome 15"/>
</dbReference>
<protein>
    <submittedName>
        <fullName evidence="1">Uncharacterized protein</fullName>
    </submittedName>
</protein>
<comment type="caution">
    <text evidence="1">The sequence shown here is derived from an EMBL/GenBank/DDBJ whole genome shotgun (WGS) entry which is preliminary data.</text>
</comment>
<evidence type="ECO:0000313" key="2">
    <source>
        <dbReference type="Proteomes" id="UP001159363"/>
    </source>
</evidence>
<name>A0ABQ9G2Q0_9NEOP</name>